<feature type="transmembrane region" description="Helical" evidence="6">
    <location>
        <begin position="68"/>
        <end position="87"/>
    </location>
</feature>
<keyword evidence="2" id="KW-1003">Cell membrane</keyword>
<dbReference type="EMBL" id="FNSD01000001">
    <property type="protein sequence ID" value="SEC60925.1"/>
    <property type="molecule type" value="Genomic_DNA"/>
</dbReference>
<comment type="subcellular location">
    <subcellularLocation>
        <location evidence="1">Cell membrane</location>
        <topology evidence="1">Multi-pass membrane protein</topology>
    </subcellularLocation>
</comment>
<dbReference type="GO" id="GO:0005886">
    <property type="term" value="C:plasma membrane"/>
    <property type="evidence" value="ECO:0007669"/>
    <property type="project" value="UniProtKB-SubCell"/>
</dbReference>
<feature type="transmembrane region" description="Helical" evidence="6">
    <location>
        <begin position="401"/>
        <end position="426"/>
    </location>
</feature>
<protein>
    <submittedName>
        <fullName evidence="7">Membrane protein involved in the export of O-antigen and teichoic acid</fullName>
    </submittedName>
</protein>
<feature type="transmembrane region" description="Helical" evidence="6">
    <location>
        <begin position="375"/>
        <end position="395"/>
    </location>
</feature>
<evidence type="ECO:0000256" key="2">
    <source>
        <dbReference type="ARBA" id="ARBA00022475"/>
    </source>
</evidence>
<keyword evidence="5 6" id="KW-0472">Membrane</keyword>
<feature type="transmembrane region" description="Helical" evidence="6">
    <location>
        <begin position="312"/>
        <end position="336"/>
    </location>
</feature>
<evidence type="ECO:0000313" key="8">
    <source>
        <dbReference type="Proteomes" id="UP000182409"/>
    </source>
</evidence>
<keyword evidence="4 6" id="KW-1133">Transmembrane helix</keyword>
<gene>
    <name evidence="7" type="ORF">SAMN05443244_3885</name>
</gene>
<feature type="transmembrane region" description="Helical" evidence="6">
    <location>
        <begin position="193"/>
        <end position="211"/>
    </location>
</feature>
<dbReference type="PANTHER" id="PTHR30250">
    <property type="entry name" value="PST FAMILY PREDICTED COLANIC ACID TRANSPORTER"/>
    <property type="match status" value="1"/>
</dbReference>
<feature type="transmembrane region" description="Helical" evidence="6">
    <location>
        <begin position="38"/>
        <end position="56"/>
    </location>
</feature>
<evidence type="ECO:0000256" key="4">
    <source>
        <dbReference type="ARBA" id="ARBA00022989"/>
    </source>
</evidence>
<name>A0A1H4TWS2_9BACT</name>
<sequence>MSETAEPDVVTPQEAEAAIASYKAGGLVAVLQSTGARAIFILINALTGILTARVLHPGGRGELAAIAVWPNFLPNLMTLGLPSALIYRLREGLAARTDLIRASLYLTLMLGLISTIFGVVCMPFWLTQYSPHIVHLAQLFMINGTVVLLIAMLRGLCESNGDFFASSVSFALTPLVSVFVLAAFYAAHSLTPATAALAYVAGGIPTVIFLFRRVWVDLGGPAKDFLHSSRLLLSFGIRSYGVDLCGTLSLYADQALVVRMLNPSAMGIYVVALSLSRTLNVMQASVASILFPRAVNLELTEMLALVGKAVRLSTAVSIVAGIFVAILGPIFLPLLYGKDYGYATVILDILIVEAILSGATLVLTQAYMALGKPGLVTILQTSGLLISIPLLMVLIPPFGIIGASCALLIAALIRITLTLLSFRFYMHLPTPSLIPKMDEFRNLFVSVRNKIRPATV</sequence>
<dbReference type="AlphaFoldDB" id="A0A1H4TWS2"/>
<dbReference type="Proteomes" id="UP000182409">
    <property type="component" value="Unassembled WGS sequence"/>
</dbReference>
<dbReference type="PANTHER" id="PTHR30250:SF11">
    <property type="entry name" value="O-ANTIGEN TRANSPORTER-RELATED"/>
    <property type="match status" value="1"/>
</dbReference>
<dbReference type="OrthoDB" id="8482265at2"/>
<evidence type="ECO:0000313" key="7">
    <source>
        <dbReference type="EMBL" id="SEC60925.1"/>
    </source>
</evidence>
<evidence type="ECO:0000256" key="6">
    <source>
        <dbReference type="SAM" id="Phobius"/>
    </source>
</evidence>
<proteinExistence type="predicted"/>
<organism evidence="7 8">
    <name type="scientific">Terriglobus roseus</name>
    <dbReference type="NCBI Taxonomy" id="392734"/>
    <lineage>
        <taxon>Bacteria</taxon>
        <taxon>Pseudomonadati</taxon>
        <taxon>Acidobacteriota</taxon>
        <taxon>Terriglobia</taxon>
        <taxon>Terriglobales</taxon>
        <taxon>Acidobacteriaceae</taxon>
        <taxon>Terriglobus</taxon>
    </lineage>
</organism>
<evidence type="ECO:0000256" key="1">
    <source>
        <dbReference type="ARBA" id="ARBA00004651"/>
    </source>
</evidence>
<evidence type="ECO:0000256" key="5">
    <source>
        <dbReference type="ARBA" id="ARBA00023136"/>
    </source>
</evidence>
<dbReference type="InterPro" id="IPR050833">
    <property type="entry name" value="Poly_Biosynth_Transport"/>
</dbReference>
<feature type="transmembrane region" description="Helical" evidence="6">
    <location>
        <begin position="342"/>
        <end position="363"/>
    </location>
</feature>
<feature type="transmembrane region" description="Helical" evidence="6">
    <location>
        <begin position="99"/>
        <end position="126"/>
    </location>
</feature>
<feature type="transmembrane region" description="Helical" evidence="6">
    <location>
        <begin position="163"/>
        <end position="187"/>
    </location>
</feature>
<feature type="transmembrane region" description="Helical" evidence="6">
    <location>
        <begin position="132"/>
        <end position="151"/>
    </location>
</feature>
<accession>A0A1H4TWS2</accession>
<dbReference type="Pfam" id="PF01943">
    <property type="entry name" value="Polysacc_synt"/>
    <property type="match status" value="1"/>
</dbReference>
<dbReference type="InterPro" id="IPR002797">
    <property type="entry name" value="Polysacc_synth"/>
</dbReference>
<dbReference type="RefSeq" id="WP_074655564.1">
    <property type="nucleotide sequence ID" value="NZ_FNSD01000001.1"/>
</dbReference>
<evidence type="ECO:0000256" key="3">
    <source>
        <dbReference type="ARBA" id="ARBA00022692"/>
    </source>
</evidence>
<reference evidence="7 8" key="1">
    <citation type="submission" date="2016-10" db="EMBL/GenBank/DDBJ databases">
        <authorList>
            <person name="de Groot N.N."/>
        </authorList>
    </citation>
    <scope>NUCLEOTIDE SEQUENCE [LARGE SCALE GENOMIC DNA]</scope>
    <source>
        <strain evidence="7 8">AB35.6</strain>
    </source>
</reference>
<keyword evidence="3 6" id="KW-0812">Transmembrane</keyword>